<evidence type="ECO:0000313" key="2">
    <source>
        <dbReference type="Proteomes" id="UP001419268"/>
    </source>
</evidence>
<dbReference type="EMBL" id="JBBNAG010000001">
    <property type="protein sequence ID" value="KAK9166935.1"/>
    <property type="molecule type" value="Genomic_DNA"/>
</dbReference>
<sequence>MVFSLADVEFIEQEVQSDPFPSSLVLAMFKGNPNKQECALVRGQLRFKRRLIVSA</sequence>
<comment type="caution">
    <text evidence="1">The sequence shown here is derived from an EMBL/GenBank/DDBJ whole genome shotgun (WGS) entry which is preliminary data.</text>
</comment>
<reference evidence="1 2" key="1">
    <citation type="submission" date="2024-01" db="EMBL/GenBank/DDBJ databases">
        <title>Genome assemblies of Stephania.</title>
        <authorList>
            <person name="Yang L."/>
        </authorList>
    </citation>
    <scope>NUCLEOTIDE SEQUENCE [LARGE SCALE GENOMIC DNA]</scope>
    <source>
        <strain evidence="1">JXDWG</strain>
        <tissue evidence="1">Leaf</tissue>
    </source>
</reference>
<protein>
    <submittedName>
        <fullName evidence="1">Uncharacterized protein</fullName>
    </submittedName>
</protein>
<dbReference type="AlphaFoldDB" id="A0AAP0LC31"/>
<keyword evidence="2" id="KW-1185">Reference proteome</keyword>
<gene>
    <name evidence="1" type="ORF">Scep_002126</name>
</gene>
<dbReference type="Proteomes" id="UP001419268">
    <property type="component" value="Unassembled WGS sequence"/>
</dbReference>
<name>A0AAP0LC31_9MAGN</name>
<organism evidence="1 2">
    <name type="scientific">Stephania cephalantha</name>
    <dbReference type="NCBI Taxonomy" id="152367"/>
    <lineage>
        <taxon>Eukaryota</taxon>
        <taxon>Viridiplantae</taxon>
        <taxon>Streptophyta</taxon>
        <taxon>Embryophyta</taxon>
        <taxon>Tracheophyta</taxon>
        <taxon>Spermatophyta</taxon>
        <taxon>Magnoliopsida</taxon>
        <taxon>Ranunculales</taxon>
        <taxon>Menispermaceae</taxon>
        <taxon>Menispermoideae</taxon>
        <taxon>Cissampelideae</taxon>
        <taxon>Stephania</taxon>
    </lineage>
</organism>
<evidence type="ECO:0000313" key="1">
    <source>
        <dbReference type="EMBL" id="KAK9166935.1"/>
    </source>
</evidence>
<proteinExistence type="predicted"/>
<accession>A0AAP0LC31</accession>